<organism evidence="7 8">
    <name type="scientific">Pomacea canaliculata</name>
    <name type="common">Golden apple snail</name>
    <dbReference type="NCBI Taxonomy" id="400727"/>
    <lineage>
        <taxon>Eukaryota</taxon>
        <taxon>Metazoa</taxon>
        <taxon>Spiralia</taxon>
        <taxon>Lophotrochozoa</taxon>
        <taxon>Mollusca</taxon>
        <taxon>Gastropoda</taxon>
        <taxon>Caenogastropoda</taxon>
        <taxon>Architaenioglossa</taxon>
        <taxon>Ampullarioidea</taxon>
        <taxon>Ampullariidae</taxon>
        <taxon>Pomacea</taxon>
    </lineage>
</organism>
<feature type="compositionally biased region" description="Polar residues" evidence="5">
    <location>
        <begin position="845"/>
        <end position="854"/>
    </location>
</feature>
<evidence type="ECO:0000313" key="7">
    <source>
        <dbReference type="EMBL" id="PVD37636.1"/>
    </source>
</evidence>
<proteinExistence type="inferred from homology"/>
<dbReference type="GO" id="GO:0071230">
    <property type="term" value="P:cellular response to amino acid stimulus"/>
    <property type="evidence" value="ECO:0007669"/>
    <property type="project" value="TreeGrafter"/>
</dbReference>
<dbReference type="PANTHER" id="PTHR12848:SF16">
    <property type="entry name" value="REGULATORY-ASSOCIATED PROTEIN OF MTOR"/>
    <property type="match status" value="1"/>
</dbReference>
<dbReference type="InterPro" id="IPR000357">
    <property type="entry name" value="HEAT"/>
</dbReference>
<keyword evidence="2 4" id="KW-0853">WD repeat</keyword>
<dbReference type="InterPro" id="IPR011989">
    <property type="entry name" value="ARM-like"/>
</dbReference>
<feature type="region of interest" description="Disordered" evidence="5">
    <location>
        <begin position="823"/>
        <end position="865"/>
    </location>
</feature>
<feature type="domain" description="Raptor N-terminal CASPase-like" evidence="6">
    <location>
        <begin position="49"/>
        <end position="202"/>
    </location>
</feature>
<evidence type="ECO:0000256" key="3">
    <source>
        <dbReference type="ARBA" id="ARBA00022737"/>
    </source>
</evidence>
<dbReference type="SMART" id="SM01302">
    <property type="entry name" value="Raptor_N"/>
    <property type="match status" value="1"/>
</dbReference>
<dbReference type="PROSITE" id="PS50082">
    <property type="entry name" value="WD_REPEATS_2"/>
    <property type="match status" value="1"/>
</dbReference>
<gene>
    <name evidence="7" type="ORF">C0Q70_00233</name>
</gene>
<dbReference type="SUPFAM" id="SSF50978">
    <property type="entry name" value="WD40 repeat-like"/>
    <property type="match status" value="1"/>
</dbReference>
<dbReference type="Gene3D" id="2.130.10.10">
    <property type="entry name" value="YVTN repeat-like/Quinoprotein amine dehydrogenase"/>
    <property type="match status" value="2"/>
</dbReference>
<keyword evidence="3" id="KW-0677">Repeat</keyword>
<dbReference type="SUPFAM" id="SSF48371">
    <property type="entry name" value="ARM repeat"/>
    <property type="match status" value="1"/>
</dbReference>
<dbReference type="PANTHER" id="PTHR12848">
    <property type="entry name" value="REGULATORY-ASSOCIATED PROTEIN OF MTOR"/>
    <property type="match status" value="1"/>
</dbReference>
<comment type="similarity">
    <text evidence="1">Belongs to the WD repeat RAPTOR family.</text>
</comment>
<feature type="repeat" description="WD" evidence="4">
    <location>
        <begin position="1159"/>
        <end position="1201"/>
    </location>
</feature>
<feature type="compositionally biased region" description="Low complexity" evidence="5">
    <location>
        <begin position="230"/>
        <end position="242"/>
    </location>
</feature>
<dbReference type="InterPro" id="IPR004083">
    <property type="entry name" value="Raptor"/>
</dbReference>
<dbReference type="GO" id="GO:0030307">
    <property type="term" value="P:positive regulation of cell growth"/>
    <property type="evidence" value="ECO:0007669"/>
    <property type="project" value="TreeGrafter"/>
</dbReference>
<dbReference type="OrthoDB" id="10262360at2759"/>
<dbReference type="InterPro" id="IPR001680">
    <property type="entry name" value="WD40_rpt"/>
</dbReference>
<dbReference type="Pfam" id="PF14538">
    <property type="entry name" value="Raptor_N"/>
    <property type="match status" value="1"/>
</dbReference>
<evidence type="ECO:0000256" key="5">
    <source>
        <dbReference type="SAM" id="MobiDB-lite"/>
    </source>
</evidence>
<evidence type="ECO:0000256" key="2">
    <source>
        <dbReference type="ARBA" id="ARBA00022574"/>
    </source>
</evidence>
<dbReference type="Pfam" id="PF02985">
    <property type="entry name" value="HEAT"/>
    <property type="match status" value="1"/>
</dbReference>
<dbReference type="GO" id="GO:0030674">
    <property type="term" value="F:protein-macromolecule adaptor activity"/>
    <property type="evidence" value="ECO:0007669"/>
    <property type="project" value="TreeGrafter"/>
</dbReference>
<dbReference type="InterPro" id="IPR016024">
    <property type="entry name" value="ARM-type_fold"/>
</dbReference>
<dbReference type="STRING" id="400727.A0A2T7PW30"/>
<evidence type="ECO:0000256" key="4">
    <source>
        <dbReference type="PROSITE-ProRule" id="PRU00221"/>
    </source>
</evidence>
<dbReference type="EMBL" id="PZQS01000001">
    <property type="protein sequence ID" value="PVD37636.1"/>
    <property type="molecule type" value="Genomic_DNA"/>
</dbReference>
<dbReference type="InterPro" id="IPR036322">
    <property type="entry name" value="WD40_repeat_dom_sf"/>
</dbReference>
<accession>A0A2T7PW30</accession>
<dbReference type="PRINTS" id="PR01547">
    <property type="entry name" value="YEAST176DUF"/>
</dbReference>
<protein>
    <recommendedName>
        <fullName evidence="6">Raptor N-terminal CASPase-like domain-containing protein</fullName>
    </recommendedName>
</protein>
<dbReference type="AlphaFoldDB" id="A0A2T7PW30"/>
<feature type="region of interest" description="Disordered" evidence="5">
    <location>
        <begin position="207"/>
        <end position="242"/>
    </location>
</feature>
<comment type="caution">
    <text evidence="7">The sequence shown here is derived from an EMBL/GenBank/DDBJ whole genome shotgun (WGS) entry which is preliminary data.</text>
</comment>
<dbReference type="FunFam" id="1.25.10.10:FF:000276">
    <property type="entry name" value="Regulatory-associated protein of mTOR isoform 1"/>
    <property type="match status" value="1"/>
</dbReference>
<feature type="compositionally biased region" description="Basic and acidic residues" evidence="5">
    <location>
        <begin position="209"/>
        <end position="219"/>
    </location>
</feature>
<dbReference type="GO" id="GO:0005737">
    <property type="term" value="C:cytoplasm"/>
    <property type="evidence" value="ECO:0007669"/>
    <property type="project" value="TreeGrafter"/>
</dbReference>
<dbReference type="InterPro" id="IPR029347">
    <property type="entry name" value="Raptor_N"/>
</dbReference>
<dbReference type="InterPro" id="IPR015943">
    <property type="entry name" value="WD40/YVTN_repeat-like_dom_sf"/>
</dbReference>
<dbReference type="GO" id="GO:0038202">
    <property type="term" value="P:TORC1 signaling"/>
    <property type="evidence" value="ECO:0007669"/>
    <property type="project" value="TreeGrafter"/>
</dbReference>
<dbReference type="GO" id="GO:0009267">
    <property type="term" value="P:cellular response to starvation"/>
    <property type="evidence" value="ECO:0007669"/>
    <property type="project" value="TreeGrafter"/>
</dbReference>
<dbReference type="Gene3D" id="3.40.50.1460">
    <property type="match status" value="1"/>
</dbReference>
<dbReference type="SMART" id="SM00320">
    <property type="entry name" value="WD40"/>
    <property type="match status" value="5"/>
</dbReference>
<keyword evidence="8" id="KW-1185">Reference proteome</keyword>
<evidence type="ECO:0000259" key="6">
    <source>
        <dbReference type="SMART" id="SM01302"/>
    </source>
</evidence>
<evidence type="ECO:0000313" key="8">
    <source>
        <dbReference type="Proteomes" id="UP000245119"/>
    </source>
</evidence>
<evidence type="ECO:0000256" key="1">
    <source>
        <dbReference type="ARBA" id="ARBA00009257"/>
    </source>
</evidence>
<name>A0A2T7PW30_POMCA</name>
<reference evidence="7 8" key="1">
    <citation type="submission" date="2018-04" db="EMBL/GenBank/DDBJ databases">
        <title>The genome of golden apple snail Pomacea canaliculata provides insight into stress tolerance and invasive adaptation.</title>
        <authorList>
            <person name="Liu C."/>
            <person name="Liu B."/>
            <person name="Ren Y."/>
            <person name="Zhang Y."/>
            <person name="Wang H."/>
            <person name="Li S."/>
            <person name="Jiang F."/>
            <person name="Yin L."/>
            <person name="Zhang G."/>
            <person name="Qian W."/>
            <person name="Fan W."/>
        </authorList>
    </citation>
    <scope>NUCLEOTIDE SEQUENCE [LARGE SCALE GENOMIC DNA]</scope>
    <source>
        <strain evidence="7">SZHN2017</strain>
        <tissue evidence="7">Muscle</tissue>
    </source>
</reference>
<dbReference type="GO" id="GO:0031931">
    <property type="term" value="C:TORC1 complex"/>
    <property type="evidence" value="ECO:0007669"/>
    <property type="project" value="InterPro"/>
</dbReference>
<dbReference type="Gene3D" id="1.25.10.10">
    <property type="entry name" value="Leucine-rich Repeat Variant"/>
    <property type="match status" value="1"/>
</dbReference>
<dbReference type="GO" id="GO:0010506">
    <property type="term" value="P:regulation of autophagy"/>
    <property type="evidence" value="ECO:0007669"/>
    <property type="project" value="TreeGrafter"/>
</dbReference>
<dbReference type="Proteomes" id="UP000245119">
    <property type="component" value="Linkage Group LG1"/>
</dbReference>
<dbReference type="Pfam" id="PF00400">
    <property type="entry name" value="WD40"/>
    <property type="match status" value="2"/>
</dbReference>
<sequence>MCDNENDYFEEDEEDLLDGQLPVVCNQNRHLQKIEGSPMITQTWRMKERMKTVSVALVLCLNIGVDPPDVVKISPCARLQCWIEPNPVNAQKFLEAIGANLQRQYERWQPKARYKQCLDPNVEEVKKLCLSLRRSAKEERVLFHYGGHGVPRPTVNGEIWVFNKSFTQYIPLSLYDLQTWMESPSIYVFDCSNAGIVAESFKAFAKQTPPERNESRSEGAHSGASVTDESTTTSSTGSSSSQQQAPFNCILLAACGKNELLPMNPELPADLFTSCLTTPVRMALRWYVLQNSNRLVPSLTLDMVEKIPGQLNDRRTMLGELNWIFTAITDTIAWYTLPRDLFHKLFRQDLLVASLFRNFLLAERIMRSYNCIPISLPKLPSTYQHSMWRAWDLALDLCLQQLPLEGEGDGAVFQHSPFFAEQLTAFQVWLTYGFEKREPPEQLPIVLQVLLSQVHRLRALDLLGKFVDLGPWAVNLALSVGIFPYVLKLLQSPARELRPPLVFIWAKIMAVDSSCQVDLVKDKGHLYFLSVLGDQYMPAEYRTMAAFVLTAIMNDYRPGQAICLKDNVIATCLEQLNDSSGELRQWLALCLAKVWTNYDNARWCGVRDSAHEKLYKLLSDPVPEVRASAVYALGTFIFNGSERSDHANSIELGVGMSLVQCAADGSPLVRKELAVAFGGLVETFEAQFVVVAARIAEEEKQKDRSSPVIVGETSASGSGQFLPFHPSASTTSLEPSDANAAFGQSVNLRRCSSGTSIAGGTAISLPFNNVYTSVWRSLILLAADPHPEVSKLAKEMVSFIKDRIHHPRPPPGMNIMHMSSPACLTGSPSSRPANMRHGTPPPKNLMSQSQSAVPQNPPSPAHNAMMTTGAQHSIQFPLHRKVFDKGPSQSEEKDSEEGVLRQLPSETQLFAWSCLHFVNPLMRIPADKDPESLAYHRRQFKYLRNSRVRARARYDQHRAGFNRLDDQIFVNRTSSLPSLLAFHPYENFLSVAEKDTVSIWDWEMGTRKSLFVNGHHRTSRVSSVEFMNPHDDTLLLCGSDDGAVRIWRNFESEEPGKELVTAFQAITDMLPLQKGAGLVTRWEQESSTLFCAGDVRVIRLWDMQTEARKQDIPTGADSCVTSLASDASGRSLLIAGCGDGTVRLFDRRLAPTECRVMTLREHSSWVLNVHLQRGAEGKIISASVNGDIRFWDPRFTESVRVHNTQAGFTAVDIHPRADVIAW</sequence>